<dbReference type="GO" id="GO:0047429">
    <property type="term" value="F:nucleoside triphosphate diphosphatase activity"/>
    <property type="evidence" value="ECO:0007669"/>
    <property type="project" value="InterPro"/>
</dbReference>
<organism evidence="2 3">
    <name type="scientific">Halorubrum distributum JCM 10247</name>
    <dbReference type="NCBI Taxonomy" id="1227486"/>
    <lineage>
        <taxon>Archaea</taxon>
        <taxon>Methanobacteriati</taxon>
        <taxon>Methanobacteriota</taxon>
        <taxon>Stenosarchaea group</taxon>
        <taxon>Halobacteria</taxon>
        <taxon>Halobacteriales</taxon>
        <taxon>Haloferacaceae</taxon>
        <taxon>Halorubrum</taxon>
        <taxon>Halorubrum distributum group</taxon>
    </lineage>
</organism>
<proteinExistence type="predicted"/>
<dbReference type="Proteomes" id="UP000011572">
    <property type="component" value="Unassembled WGS sequence"/>
</dbReference>
<sequence>MATIDSLQERYQEFVAKRDWEQFHTPKNLSEAISIESGELLETFLWHDNYDADSISEDPDLTQKVEEELADIVIYSLALSSQLEIDLIDAVEEKMEQNEERFDMETSEEMTENLKNWKRS</sequence>
<dbReference type="SUPFAM" id="SSF101386">
    <property type="entry name" value="all-alpha NTP pyrophosphatases"/>
    <property type="match status" value="1"/>
</dbReference>
<evidence type="ECO:0000313" key="2">
    <source>
        <dbReference type="EMBL" id="ELZ31533.1"/>
    </source>
</evidence>
<dbReference type="Gene3D" id="1.10.287.1080">
    <property type="entry name" value="MazG-like"/>
    <property type="match status" value="1"/>
</dbReference>
<dbReference type="PANTHER" id="PTHR46523">
    <property type="entry name" value="DCTP PYROPHOSPHATASE 1"/>
    <property type="match status" value="1"/>
</dbReference>
<reference evidence="2 3" key="1">
    <citation type="journal article" date="2014" name="PLoS Genet.">
        <title>Phylogenetically driven sequencing of extremely halophilic archaea reveals strategies for static and dynamic osmo-response.</title>
        <authorList>
            <person name="Becker E.A."/>
            <person name="Seitzer P.M."/>
            <person name="Tritt A."/>
            <person name="Larsen D."/>
            <person name="Krusor M."/>
            <person name="Yao A.I."/>
            <person name="Wu D."/>
            <person name="Madern D."/>
            <person name="Eisen J.A."/>
            <person name="Darling A.E."/>
            <person name="Facciotti M.T."/>
        </authorList>
    </citation>
    <scope>NUCLEOTIDE SEQUENCE [LARGE SCALE GENOMIC DNA]</scope>
    <source>
        <strain evidence="2 3">JCM 10247</strain>
    </source>
</reference>
<dbReference type="InterPro" id="IPR052555">
    <property type="entry name" value="dCTP_Pyrophosphatase"/>
</dbReference>
<dbReference type="CDD" id="cd11537">
    <property type="entry name" value="NTP-PPase_RS21-C6_like"/>
    <property type="match status" value="1"/>
</dbReference>
<dbReference type="PIRSF" id="PIRSF029826">
    <property type="entry name" value="UCP029826_pph"/>
    <property type="match status" value="1"/>
</dbReference>
<dbReference type="EMBL" id="AOIW01000058">
    <property type="protein sequence ID" value="ELZ31533.1"/>
    <property type="molecule type" value="Genomic_DNA"/>
</dbReference>
<evidence type="ECO:0000256" key="1">
    <source>
        <dbReference type="SAM" id="MobiDB-lite"/>
    </source>
</evidence>
<dbReference type="RefSeq" id="WP_007345578.1">
    <property type="nucleotide sequence ID" value="NZ_AOIW01000058.1"/>
</dbReference>
<evidence type="ECO:0000313" key="3">
    <source>
        <dbReference type="Proteomes" id="UP000011572"/>
    </source>
</evidence>
<gene>
    <name evidence="2" type="ORF">C473_11144</name>
</gene>
<protein>
    <recommendedName>
        <fullName evidence="4">MazG nucleotide pyrophosphohydrolase</fullName>
    </recommendedName>
</protein>
<name>M0D9R1_9EURY</name>
<accession>M0D9R1</accession>
<comment type="caution">
    <text evidence="2">The sequence shown here is derived from an EMBL/GenBank/DDBJ whole genome shotgun (WGS) entry which is preliminary data.</text>
</comment>
<dbReference type="InterPro" id="IPR025984">
    <property type="entry name" value="DCTPP"/>
</dbReference>
<dbReference type="GO" id="GO:0009143">
    <property type="term" value="P:nucleoside triphosphate catabolic process"/>
    <property type="evidence" value="ECO:0007669"/>
    <property type="project" value="InterPro"/>
</dbReference>
<feature type="region of interest" description="Disordered" evidence="1">
    <location>
        <begin position="99"/>
        <end position="120"/>
    </location>
</feature>
<dbReference type="AlphaFoldDB" id="M0D9R1"/>
<dbReference type="Pfam" id="PF12643">
    <property type="entry name" value="MazG-like"/>
    <property type="match status" value="1"/>
</dbReference>
<evidence type="ECO:0008006" key="4">
    <source>
        <dbReference type="Google" id="ProtNLM"/>
    </source>
</evidence>
<dbReference type="PATRIC" id="fig|1227486.3.peg.2151"/>
<dbReference type="PANTHER" id="PTHR46523:SF1">
    <property type="entry name" value="DCTP PYROPHOSPHATASE 1"/>
    <property type="match status" value="1"/>
</dbReference>